<organism evidence="1">
    <name type="scientific">Campylobacter lari</name>
    <dbReference type="NCBI Taxonomy" id="201"/>
    <lineage>
        <taxon>Bacteria</taxon>
        <taxon>Pseudomonadati</taxon>
        <taxon>Campylobacterota</taxon>
        <taxon>Epsilonproteobacteria</taxon>
        <taxon>Campylobacterales</taxon>
        <taxon>Campylobacteraceae</taxon>
        <taxon>Campylobacter</taxon>
    </lineage>
</organism>
<comment type="caution">
    <text evidence="1">The sequence shown here is derived from an EMBL/GenBank/DDBJ whole genome shotgun (WGS) entry which is preliminary data.</text>
</comment>
<reference evidence="1" key="1">
    <citation type="submission" date="2018-05" db="EMBL/GenBank/DDBJ databases">
        <authorList>
            <consortium name="PulseNet: The National Subtyping Network for Foodborne Disease Surveillance"/>
            <person name="Tarr C.L."/>
            <person name="Trees E."/>
            <person name="Katz L.S."/>
            <person name="Carleton-Romer H.A."/>
            <person name="Stroika S."/>
            <person name="Kucerova Z."/>
            <person name="Roache K.F."/>
            <person name="Sabol A.L."/>
            <person name="Besser J."/>
            <person name="Gerner-Smidt P."/>
        </authorList>
    </citation>
    <scope>NUCLEOTIDE SEQUENCE</scope>
    <source>
        <strain evidence="1">2008D-7097</strain>
    </source>
</reference>
<proteinExistence type="predicted"/>
<accession>A0A5L8LNP2</accession>
<gene>
    <name evidence="1" type="ORF">A0Y42_04285</name>
</gene>
<dbReference type="EMBL" id="AACKMK010000004">
    <property type="protein sequence ID" value="EAK9940037.1"/>
    <property type="molecule type" value="Genomic_DNA"/>
</dbReference>
<protein>
    <submittedName>
        <fullName evidence="1">DUF342 domain-containing protein</fullName>
    </submittedName>
</protein>
<name>A0A5L8LNP2_CAMLA</name>
<dbReference type="AlphaFoldDB" id="A0A5L8LNP2"/>
<sequence>MALVFDIGRGVEPLDIIEEKYICHIEVSDKSKFFSDSFNLSQNANFVIKKGELLFEYIKPIEAKFGKDLKGQVITPKNIKINSTNNIYIDNTIKKEDQIDRIKYFAAKNGFLRKKDGKYFIDDNIYLETLDAKKVQDVSLGNDDEKLSIFIQNSDYLQDSIQSGVDVDVVNAYIKGNIDRANIKAEKIYIQGKTHSKSTISAEIAYINTHKGKLQAKIAFVDNLENGEINAEIVFVKYALGGTIKANFIYIENCVNYCCVYPKSYLVIEKITGHTNTFEVNSQRFIDDEESIVEYYENLSKDIKKKLDYFSYQIRKIKNYVYERQNKIYTHDKIDENLDFVKQYNEKLDEYKKVLGCYQNALKLAYAVNIFLNRIYETAFYAKIAVEYNYGEDNLINFIHKPNKIDIRYILQKNDKNKVFFMQNKLDIALEKEEKFNKEEISWINISKKDYF</sequence>
<evidence type="ECO:0000313" key="1">
    <source>
        <dbReference type="EMBL" id="EAK9940037.1"/>
    </source>
</evidence>